<proteinExistence type="predicted"/>
<dbReference type="EMBL" id="JBBBZM010000095">
    <property type="protein sequence ID" value="KAL0634420.1"/>
    <property type="molecule type" value="Genomic_DNA"/>
</dbReference>
<name>A0ABR3GF63_9PEZI</name>
<gene>
    <name evidence="1" type="ORF">Q9L58_006668</name>
</gene>
<dbReference type="Proteomes" id="UP001447188">
    <property type="component" value="Unassembled WGS sequence"/>
</dbReference>
<comment type="caution">
    <text evidence="1">The sequence shown here is derived from an EMBL/GenBank/DDBJ whole genome shotgun (WGS) entry which is preliminary data.</text>
</comment>
<organism evidence="1 2">
    <name type="scientific">Discina gigas</name>
    <dbReference type="NCBI Taxonomy" id="1032678"/>
    <lineage>
        <taxon>Eukaryota</taxon>
        <taxon>Fungi</taxon>
        <taxon>Dikarya</taxon>
        <taxon>Ascomycota</taxon>
        <taxon>Pezizomycotina</taxon>
        <taxon>Pezizomycetes</taxon>
        <taxon>Pezizales</taxon>
        <taxon>Discinaceae</taxon>
        <taxon>Discina</taxon>
    </lineage>
</organism>
<sequence>MAPFHAADDHSRRATRNTLSRAISSYIPTIKAQSYAREKKLDLSNPDMRLLLVTMSTTPSTPAILAKYGASVTPGYLAKNWKPLNNAIKEVKEIMEVVKDKSTQLGSPSVADAE</sequence>
<keyword evidence="2" id="KW-1185">Reference proteome</keyword>
<accession>A0ABR3GF63</accession>
<reference evidence="1 2" key="1">
    <citation type="submission" date="2024-02" db="EMBL/GenBank/DDBJ databases">
        <title>Discinaceae phylogenomics.</title>
        <authorList>
            <person name="Dirks A.C."/>
            <person name="James T.Y."/>
        </authorList>
    </citation>
    <scope>NUCLEOTIDE SEQUENCE [LARGE SCALE GENOMIC DNA]</scope>
    <source>
        <strain evidence="1 2">ACD0624</strain>
    </source>
</reference>
<evidence type="ECO:0000313" key="2">
    <source>
        <dbReference type="Proteomes" id="UP001447188"/>
    </source>
</evidence>
<evidence type="ECO:0000313" key="1">
    <source>
        <dbReference type="EMBL" id="KAL0634420.1"/>
    </source>
</evidence>
<protein>
    <submittedName>
        <fullName evidence="1">Uncharacterized protein</fullName>
    </submittedName>
</protein>